<dbReference type="EMBL" id="KF900894">
    <property type="protein sequence ID" value="AIF10558.1"/>
    <property type="molecule type" value="Genomic_DNA"/>
</dbReference>
<dbReference type="AlphaFoldDB" id="A0A075H9W4"/>
<evidence type="ECO:0000313" key="1">
    <source>
        <dbReference type="EMBL" id="AIF10558.1"/>
    </source>
</evidence>
<reference evidence="1" key="1">
    <citation type="journal article" date="2014" name="Genome Biol. Evol.">
        <title>Pangenome evidence for extensive interdomain horizontal transfer affecting lineage core and shell genes in uncultured planktonic thaumarchaeota and euryarchaeota.</title>
        <authorList>
            <person name="Deschamps P."/>
            <person name="Zivanovic Y."/>
            <person name="Moreira D."/>
            <person name="Rodriguez-Valera F."/>
            <person name="Lopez-Garcia P."/>
        </authorList>
    </citation>
    <scope>NUCLEOTIDE SEQUENCE</scope>
</reference>
<proteinExistence type="predicted"/>
<protein>
    <submittedName>
        <fullName evidence="1">Uncharacterized protein</fullName>
    </submittedName>
</protein>
<accession>A0A075H9W4</accession>
<name>A0A075H9W4_9ARCH</name>
<sequence length="122" mass="13879">MAKKKEDKIPDDIDAELNSPKFTKSKTFTASGYILEVKESDKKVDIQVYEPIAGTTILEGLNLSKKINLNDIEKGVVCEFQLEELKAPLSKKTVDYLQEQGITLNEIIQFELKEFKIIDENI</sequence>
<organism evidence="1">
    <name type="scientific">uncultured marine thaumarchaeote KM3_46_F12</name>
    <dbReference type="NCBI Taxonomy" id="1456160"/>
    <lineage>
        <taxon>Archaea</taxon>
        <taxon>Nitrososphaerota</taxon>
        <taxon>environmental samples</taxon>
    </lineage>
</organism>